<name>A0A5B7J0A3_PORTR</name>
<evidence type="ECO:0000313" key="3">
    <source>
        <dbReference type="Proteomes" id="UP000324222"/>
    </source>
</evidence>
<dbReference type="Proteomes" id="UP000324222">
    <property type="component" value="Unassembled WGS sequence"/>
</dbReference>
<dbReference type="EMBL" id="VSRR010083626">
    <property type="protein sequence ID" value="MPC90210.1"/>
    <property type="molecule type" value="Genomic_DNA"/>
</dbReference>
<sequence>MYRRRVSKATPPTHFLSTTSFRRRSAIDTREAEDLMAKSSVKRDTPRLGALVAK</sequence>
<dbReference type="AlphaFoldDB" id="A0A5B7J0A3"/>
<feature type="region of interest" description="Disordered" evidence="1">
    <location>
        <begin position="33"/>
        <end position="54"/>
    </location>
</feature>
<evidence type="ECO:0000256" key="1">
    <source>
        <dbReference type="SAM" id="MobiDB-lite"/>
    </source>
</evidence>
<accession>A0A5B7J0A3</accession>
<proteinExistence type="predicted"/>
<protein>
    <submittedName>
        <fullName evidence="2">Uncharacterized protein</fullName>
    </submittedName>
</protein>
<organism evidence="2 3">
    <name type="scientific">Portunus trituberculatus</name>
    <name type="common">Swimming crab</name>
    <name type="synonym">Neptunus trituberculatus</name>
    <dbReference type="NCBI Taxonomy" id="210409"/>
    <lineage>
        <taxon>Eukaryota</taxon>
        <taxon>Metazoa</taxon>
        <taxon>Ecdysozoa</taxon>
        <taxon>Arthropoda</taxon>
        <taxon>Crustacea</taxon>
        <taxon>Multicrustacea</taxon>
        <taxon>Malacostraca</taxon>
        <taxon>Eumalacostraca</taxon>
        <taxon>Eucarida</taxon>
        <taxon>Decapoda</taxon>
        <taxon>Pleocyemata</taxon>
        <taxon>Brachyura</taxon>
        <taxon>Eubrachyura</taxon>
        <taxon>Portunoidea</taxon>
        <taxon>Portunidae</taxon>
        <taxon>Portuninae</taxon>
        <taxon>Portunus</taxon>
    </lineage>
</organism>
<reference evidence="2 3" key="1">
    <citation type="submission" date="2019-05" db="EMBL/GenBank/DDBJ databases">
        <title>Another draft genome of Portunus trituberculatus and its Hox gene families provides insights of decapod evolution.</title>
        <authorList>
            <person name="Jeong J.-H."/>
            <person name="Song I."/>
            <person name="Kim S."/>
            <person name="Choi T."/>
            <person name="Kim D."/>
            <person name="Ryu S."/>
            <person name="Kim W."/>
        </authorList>
    </citation>
    <scope>NUCLEOTIDE SEQUENCE [LARGE SCALE GENOMIC DNA]</scope>
    <source>
        <tissue evidence="2">Muscle</tissue>
    </source>
</reference>
<evidence type="ECO:0000313" key="2">
    <source>
        <dbReference type="EMBL" id="MPC90210.1"/>
    </source>
</evidence>
<gene>
    <name evidence="2" type="ORF">E2C01_085184</name>
</gene>
<keyword evidence="3" id="KW-1185">Reference proteome</keyword>
<feature type="compositionally biased region" description="Basic and acidic residues" evidence="1">
    <location>
        <begin position="33"/>
        <end position="46"/>
    </location>
</feature>
<comment type="caution">
    <text evidence="2">The sequence shown here is derived from an EMBL/GenBank/DDBJ whole genome shotgun (WGS) entry which is preliminary data.</text>
</comment>